<accession>A0A8J6CMC6</accession>
<dbReference type="PANTHER" id="PTHR35218">
    <property type="entry name" value="RNASE H DOMAIN-CONTAINING PROTEIN"/>
    <property type="match status" value="1"/>
</dbReference>
<name>A0A8J6CMC6_9ROSI</name>
<dbReference type="OrthoDB" id="999775at2759"/>
<dbReference type="InterPro" id="IPR036691">
    <property type="entry name" value="Endo/exonu/phosph_ase_sf"/>
</dbReference>
<dbReference type="Gene3D" id="3.60.10.10">
    <property type="entry name" value="Endonuclease/exonuclease/phosphatase"/>
    <property type="match status" value="1"/>
</dbReference>
<proteinExistence type="predicted"/>
<comment type="caution">
    <text evidence="1">The sequence shown here is derived from an EMBL/GenBank/DDBJ whole genome shotgun (WGS) entry which is preliminary data.</text>
</comment>
<gene>
    <name evidence="1" type="ORF">CXB51_032446</name>
</gene>
<keyword evidence="2" id="KW-1185">Reference proteome</keyword>
<sequence>MASRPDTMKTICWNVRGLGSPRAAKRLRFLLKQHKPQMVFLMETKIDGKCMERIRRRCGYENGIDVGAEGSRGGIFFAWKAGIMVQLNNFSKNHIDVLVKADNVNQEWRFTGFYGSPYVTNRDDSWNLLRRLGQIQNRPWLMWGIRGCGLHGREGIYRKKNIKERLDRGVANDKWIHLFPKRAIHHLAHSISDHCPLLINTNEETTFKGSPNFKFEAWWTMEESIEQEIKNSWESSNGTIVEKLERLQIRLIRWASFINKGREGLKNKIMKELDELLAGDRDDDTMAKLIDTRVQLNIEIDKDEMYWEQRARANWIQLGNKNYAFFHKHASVRRRINTITRLETEDGRDIFDETAINEAASNYFQNLFSSRGIDNLSHLLRGINSNISSDVNADLLVPFTAEEVFLALKGMGPAKAPGCDGFPALFFQKFWHIIGKDVENFCLGILNEGRDIDSINLTDIVLIPKLPNPMSLVNFRPISLYTVLYKIVVKAIANRLQ</sequence>
<organism evidence="1 2">
    <name type="scientific">Gossypium anomalum</name>
    <dbReference type="NCBI Taxonomy" id="47600"/>
    <lineage>
        <taxon>Eukaryota</taxon>
        <taxon>Viridiplantae</taxon>
        <taxon>Streptophyta</taxon>
        <taxon>Embryophyta</taxon>
        <taxon>Tracheophyta</taxon>
        <taxon>Spermatophyta</taxon>
        <taxon>Magnoliopsida</taxon>
        <taxon>eudicotyledons</taxon>
        <taxon>Gunneridae</taxon>
        <taxon>Pentapetalae</taxon>
        <taxon>rosids</taxon>
        <taxon>malvids</taxon>
        <taxon>Malvales</taxon>
        <taxon>Malvaceae</taxon>
        <taxon>Malvoideae</taxon>
        <taxon>Gossypium</taxon>
    </lineage>
</organism>
<dbReference type="Proteomes" id="UP000701853">
    <property type="component" value="Chromosome 12"/>
</dbReference>
<evidence type="ECO:0008006" key="3">
    <source>
        <dbReference type="Google" id="ProtNLM"/>
    </source>
</evidence>
<protein>
    <recommendedName>
        <fullName evidence="3">Reverse transcriptase</fullName>
    </recommendedName>
</protein>
<reference evidence="1 2" key="1">
    <citation type="journal article" date="2021" name="bioRxiv">
        <title>The Gossypium anomalum genome as a resource for cotton improvement and evolutionary analysis of hybrid incompatibility.</title>
        <authorList>
            <person name="Grover C.E."/>
            <person name="Yuan D."/>
            <person name="Arick M.A."/>
            <person name="Miller E.R."/>
            <person name="Hu G."/>
            <person name="Peterson D.G."/>
            <person name="Wendel J.F."/>
            <person name="Udall J.A."/>
        </authorList>
    </citation>
    <scope>NUCLEOTIDE SEQUENCE [LARGE SCALE GENOMIC DNA]</scope>
    <source>
        <strain evidence="1">JFW-Udall</strain>
        <tissue evidence="1">Leaf</tissue>
    </source>
</reference>
<dbReference type="PANTHER" id="PTHR35218:SF9">
    <property type="entry name" value="ENDONUCLEASE_EXONUCLEASE_PHOSPHATASE DOMAIN-CONTAINING PROTEIN"/>
    <property type="match status" value="1"/>
</dbReference>
<dbReference type="AlphaFoldDB" id="A0A8J6CMC6"/>
<evidence type="ECO:0000313" key="1">
    <source>
        <dbReference type="EMBL" id="KAG8475580.1"/>
    </source>
</evidence>
<dbReference type="SUPFAM" id="SSF56219">
    <property type="entry name" value="DNase I-like"/>
    <property type="match status" value="1"/>
</dbReference>
<dbReference type="EMBL" id="JAHUZN010000012">
    <property type="protein sequence ID" value="KAG8475580.1"/>
    <property type="molecule type" value="Genomic_DNA"/>
</dbReference>
<evidence type="ECO:0000313" key="2">
    <source>
        <dbReference type="Proteomes" id="UP000701853"/>
    </source>
</evidence>